<dbReference type="HOGENOM" id="CLU_3325177_0_0_12"/>
<proteinExistence type="predicted"/>
<dbReference type="Proteomes" id="UP000001634">
    <property type="component" value="Plasmid lp28-4"/>
</dbReference>
<gene>
    <name evidence="1" type="ordered locus">BbiDN127_I0010</name>
</gene>
<keyword evidence="1" id="KW-0614">Plasmid</keyword>
<keyword evidence="2" id="KW-1185">Reference proteome</keyword>
<protein>
    <submittedName>
        <fullName evidence="1">Uncharacterized protein</fullName>
    </submittedName>
</protein>
<reference key="1">
    <citation type="submission" date="2011-06" db="EMBL/GenBank/DDBJ databases">
        <authorList>
            <person name="Mongodin E.F."/>
            <person name="Casjens S.R."/>
            <person name="Fraser-Liggett C.M."/>
            <person name="Qiu W.-G."/>
            <person name="Dunn J.J."/>
            <person name="Luft B.J."/>
            <person name="Schutzer S.E."/>
        </authorList>
    </citation>
    <scope>NUCLEOTIDE SEQUENCE</scope>
    <source>
        <strain>DN127</strain>
    </source>
</reference>
<evidence type="ECO:0000313" key="2">
    <source>
        <dbReference type="Proteomes" id="UP000001634"/>
    </source>
</evidence>
<accession>G0AP69</accession>
<evidence type="ECO:0000313" key="1">
    <source>
        <dbReference type="EMBL" id="AEL19495.1"/>
    </source>
</evidence>
<geneLocation type="plasmid" evidence="1 2">
    <name>lp28-4</name>
</geneLocation>
<name>G0AP69_BORBD</name>
<organism evidence="1 2">
    <name type="scientific">Borrelia bissettiae (strain DSM 17990 / CIP 109136 / DN127)</name>
    <name type="common">Borreliella bissettiae</name>
    <dbReference type="NCBI Taxonomy" id="521010"/>
    <lineage>
        <taxon>Bacteria</taxon>
        <taxon>Pseudomonadati</taxon>
        <taxon>Spirochaetota</taxon>
        <taxon>Spirochaetia</taxon>
        <taxon>Spirochaetales</taxon>
        <taxon>Borreliaceae</taxon>
        <taxon>Borreliella</taxon>
    </lineage>
</organism>
<sequence>MGYHHFNRSFFIGKILFGKFFSFLDNTLKQRPIIEKVF</sequence>
<dbReference type="KEGG" id="bbs:BbiDN127_I0010"/>
<reference evidence="1 2" key="2">
    <citation type="journal article" date="2012" name="J. Bacteriol.">
        <title>Whole-Genome Sequences of Borrelia bissettii, Borrelia valaisiana, and Borrelia spielmanii.</title>
        <authorList>
            <person name="Schutzer S.E."/>
            <person name="Fraser-Liggett C.M."/>
            <person name="Qiu W.G."/>
            <person name="Kraiczy P."/>
            <person name="Mongodin E.F."/>
            <person name="Dunn J.J."/>
            <person name="Luft B.J."/>
            <person name="Casjens S.R."/>
        </authorList>
    </citation>
    <scope>NUCLEOTIDE SEQUENCE [LARGE SCALE GENOMIC DNA]</scope>
    <source>
        <strain evidence="1 2">DN127</strain>
    </source>
</reference>
<dbReference type="EMBL" id="CP002759">
    <property type="protein sequence ID" value="AEL19495.1"/>
    <property type="molecule type" value="Genomic_DNA"/>
</dbReference>
<dbReference type="AlphaFoldDB" id="G0AP69"/>